<evidence type="ECO:0000256" key="2">
    <source>
        <dbReference type="ARBA" id="ARBA00022737"/>
    </source>
</evidence>
<dbReference type="Gene3D" id="2.130.10.10">
    <property type="entry name" value="YVTN repeat-like/Quinoprotein amine dehydrogenase"/>
    <property type="match status" value="4"/>
</dbReference>
<dbReference type="Pfam" id="PF24883">
    <property type="entry name" value="NPHP3_N"/>
    <property type="match status" value="1"/>
</dbReference>
<evidence type="ECO:0000313" key="5">
    <source>
        <dbReference type="EMBL" id="THW54806.1"/>
    </source>
</evidence>
<accession>A0A4S8YQX5</accession>
<sequence length="1612" mass="179839">MATTKKKLVHESYVVGWICPMRVEYTAALLMLDEEHENLGQDVADENIYTLGSINGHNVVLATLPKTGNSPTARVMTNMSRTFQALRFYLLVGIGGGIPVRTDDGPVRLGDVVVSEGVIQHDRGKFEASGFKLKGTLAPPPQVLLAATNTLLAKRDMTDDDPLLEHLSRIDTSKRRLKRYQFPGRKRDHVYEPLYTHLVKGATCEEARCDPSKRILRALSDEALESQIVEQPDITIHQGTILSGETVMKNGAQRDAIAKPLDAICYECEAAGAMSSVPCLVVRGISDYADSHKNDDWHGFGSAVAATYARQLFFHLPIDRVKECSVPLQDIADIKEAVGLSNEALLDDHSLKEATFDSYDERKNNQCLRGTRVDLLADIQDWSTSPHSKPIFWLNGIAGAGKSTISRSVADLFSKTECLGANFFFKRGDGDRANAKKLFPTLARQLARHVPGVQGRLLKILETQPDILSKSLREQFEKLIYQPLVSVQDNGAGTQTPVYAIVIDALDECNDASDIRTILKLIVLFNNLQKLKLRVFVTSRPELPIRHEFQDMQDNIRDVVILHEIPQQIIAHDIEAFFRSEFEELASTMRNNDRKDWPGDESICKLVNMAVPLFIFASTVCRFVKDPTRNPEHQLQTILKHSHSKSGLNATYRPVLEQMYLGRDKEGQSQWASDFRKVVGVIITVLKPLSIASLKSLMDPGDFDIAFTLAALHSVLDTSESKERPVRLFHLSFRDYLIDREQCPEDFLINEPASHAQVAAMCVQLMSGKLHRDLCQLQKPGTMRSKIGQETLNKFLPAELRYACRYWTQHAREGKFAIYEGDLIHIFLNQHMLHWLEALALMGDLAMSIEMLDTLYLLAEGAEGTQIRAFVHDAKRFVLRYQYIVDKSPLQMYYSALMFSPNHSILRQRFWEGFEWLKAAPVVQDNWDACLQTLEGHYRSIRAVCFSPDGKLLASAAEEETIRLWDVKTGATHGTIEDDATAISFSPDNRLIGSAHPDGTIKLRDLGTQEVCKIFTGHSEKVNAIIFLGNGELLASASDDHTVRLWNTATGLTISLLQGHTGCVETLAVSQDGKLIASGSSDGKIRLWDVVTGKLSHVLEGHLVAVQAITFMHDNTTIGSADENGYINFWEASTRVLENKLETREKACTSTFSPDGKRFAVTPRNGQIELFDTVTGSVHSVFMGHEDVRSALEFSPDSTVLASGSWDHTVKLWDVSTGSNYDKLDDSDTDAITVSPRGKAVASYHANSTKLWSAHTGHLELESHAVVLNQNEDMVACALQINLQDLETGAPPLTLDGHAEFVRELTFSPNNKLLASVSSDQTVNLWDVEAGALCRKFSCTHTISEVVFLPDDKLLAIVCTNDTVELWSMTTETSCWTLCTLPDLKNVVFSPDAMLLASVHWWDTPVSYMWDTITKDQIRFDDHARFGGTIAFSPNSKLAVFISVDGILKLWDVTAGTVHRMLGGANDYSILSRNANVVFSPDGKLIASAEGFVVKLWNVESRTLVERFTVDRNGPWITSLSFSQDGRHLKSNLGYHRLQSNDPSCLDDRSFLSIRKDWVFYGTIPFLWLPTDFRPSVGSNYSVGIATVAIARPNRQPVLMTFDMNELARLFS</sequence>
<name>A0A4S8YQX5_AURPU</name>
<dbReference type="InterPro" id="IPR015943">
    <property type="entry name" value="WD40/YVTN_repeat-like_dom_sf"/>
</dbReference>
<feature type="repeat" description="WD" evidence="3">
    <location>
        <begin position="1182"/>
        <end position="1223"/>
    </location>
</feature>
<dbReference type="SUPFAM" id="SSF53167">
    <property type="entry name" value="Purine and uridine phosphorylases"/>
    <property type="match status" value="1"/>
</dbReference>
<dbReference type="InterPro" id="IPR020472">
    <property type="entry name" value="WD40_PAC1"/>
</dbReference>
<dbReference type="PANTHER" id="PTHR19879:SF9">
    <property type="entry name" value="TRANSCRIPTION INITIATION FACTOR TFIID SUBUNIT 5"/>
    <property type="match status" value="1"/>
</dbReference>
<dbReference type="GO" id="GO:0009116">
    <property type="term" value="P:nucleoside metabolic process"/>
    <property type="evidence" value="ECO:0007669"/>
    <property type="project" value="InterPro"/>
</dbReference>
<dbReference type="InterPro" id="IPR035994">
    <property type="entry name" value="Nucleoside_phosphorylase_sf"/>
</dbReference>
<dbReference type="PROSITE" id="PS50294">
    <property type="entry name" value="WD_REPEATS_REGION"/>
    <property type="match status" value="5"/>
</dbReference>
<dbReference type="SMART" id="SM00320">
    <property type="entry name" value="WD40"/>
    <property type="match status" value="11"/>
</dbReference>
<dbReference type="Gene3D" id="3.40.50.300">
    <property type="entry name" value="P-loop containing nucleotide triphosphate hydrolases"/>
    <property type="match status" value="1"/>
</dbReference>
<reference evidence="5 6" key="1">
    <citation type="submission" date="2018-10" db="EMBL/GenBank/DDBJ databases">
        <title>Fifty Aureobasidium pullulans genomes reveal a recombining polyextremotolerant generalist.</title>
        <authorList>
            <person name="Gostincar C."/>
            <person name="Turk M."/>
            <person name="Zajc J."/>
            <person name="Gunde-Cimerman N."/>
        </authorList>
    </citation>
    <scope>NUCLEOTIDE SEQUENCE [LARGE SCALE GENOMIC DNA]</scope>
    <source>
        <strain evidence="5 6">EXF-10751</strain>
    </source>
</reference>
<feature type="repeat" description="WD" evidence="3">
    <location>
        <begin position="1057"/>
        <end position="1098"/>
    </location>
</feature>
<gene>
    <name evidence="5" type="ORF">D6D20_09944</name>
</gene>
<comment type="caution">
    <text evidence="5">The sequence shown here is derived from an EMBL/GenBank/DDBJ whole genome shotgun (WGS) entry which is preliminary data.</text>
</comment>
<dbReference type="InterPro" id="IPR007111">
    <property type="entry name" value="NACHT_NTPase"/>
</dbReference>
<evidence type="ECO:0000259" key="4">
    <source>
        <dbReference type="PROSITE" id="PS50837"/>
    </source>
</evidence>
<feature type="repeat" description="WD" evidence="3">
    <location>
        <begin position="1420"/>
        <end position="1461"/>
    </location>
</feature>
<proteinExistence type="predicted"/>
<dbReference type="PROSITE" id="PS50837">
    <property type="entry name" value="NACHT"/>
    <property type="match status" value="1"/>
</dbReference>
<dbReference type="Gene3D" id="3.40.50.1580">
    <property type="entry name" value="Nucleoside phosphorylase domain"/>
    <property type="match status" value="1"/>
</dbReference>
<dbReference type="PROSITE" id="PS00678">
    <property type="entry name" value="WD_REPEATS_1"/>
    <property type="match status" value="5"/>
</dbReference>
<dbReference type="InterPro" id="IPR011047">
    <property type="entry name" value="Quinoprotein_ADH-like_sf"/>
</dbReference>
<dbReference type="InterPro" id="IPR056884">
    <property type="entry name" value="NPHP3-like_N"/>
</dbReference>
<protein>
    <submittedName>
        <fullName evidence="5">WD40 repeat-like protein</fullName>
    </submittedName>
</protein>
<feature type="repeat" description="WD" evidence="3">
    <location>
        <begin position="934"/>
        <end position="975"/>
    </location>
</feature>
<dbReference type="PRINTS" id="PR00320">
    <property type="entry name" value="GPROTEINBRPT"/>
</dbReference>
<dbReference type="InterPro" id="IPR036322">
    <property type="entry name" value="WD40_repeat_dom_sf"/>
</dbReference>
<dbReference type="InterPro" id="IPR027417">
    <property type="entry name" value="P-loop_NTPase"/>
</dbReference>
<organism evidence="5 6">
    <name type="scientific">Aureobasidium pullulans</name>
    <name type="common">Black yeast</name>
    <name type="synonym">Pullularia pullulans</name>
    <dbReference type="NCBI Taxonomy" id="5580"/>
    <lineage>
        <taxon>Eukaryota</taxon>
        <taxon>Fungi</taxon>
        <taxon>Dikarya</taxon>
        <taxon>Ascomycota</taxon>
        <taxon>Pezizomycotina</taxon>
        <taxon>Dothideomycetes</taxon>
        <taxon>Dothideomycetidae</taxon>
        <taxon>Dothideales</taxon>
        <taxon>Saccotheciaceae</taxon>
        <taxon>Aureobasidium</taxon>
    </lineage>
</organism>
<feature type="repeat" description="WD" evidence="3">
    <location>
        <begin position="1295"/>
        <end position="1336"/>
    </location>
</feature>
<dbReference type="Proteomes" id="UP000310421">
    <property type="component" value="Unassembled WGS sequence"/>
</dbReference>
<evidence type="ECO:0000256" key="3">
    <source>
        <dbReference type="PROSITE-ProRule" id="PRU00221"/>
    </source>
</evidence>
<dbReference type="InterPro" id="IPR000845">
    <property type="entry name" value="Nucleoside_phosphorylase_d"/>
</dbReference>
<dbReference type="PANTHER" id="PTHR19879">
    <property type="entry name" value="TRANSCRIPTION INITIATION FACTOR TFIID"/>
    <property type="match status" value="1"/>
</dbReference>
<dbReference type="PROSITE" id="PS50082">
    <property type="entry name" value="WD_REPEATS_2"/>
    <property type="match status" value="7"/>
</dbReference>
<dbReference type="SUPFAM" id="SSF50998">
    <property type="entry name" value="Quinoprotein alcohol dehydrogenase-like"/>
    <property type="match status" value="1"/>
</dbReference>
<dbReference type="CDD" id="cd00200">
    <property type="entry name" value="WD40"/>
    <property type="match status" value="2"/>
</dbReference>
<dbReference type="Pfam" id="PF01048">
    <property type="entry name" value="PNP_UDP_1"/>
    <property type="match status" value="1"/>
</dbReference>
<dbReference type="EMBL" id="QZAN01000227">
    <property type="protein sequence ID" value="THW54806.1"/>
    <property type="molecule type" value="Genomic_DNA"/>
</dbReference>
<dbReference type="GO" id="GO:0003824">
    <property type="term" value="F:catalytic activity"/>
    <property type="evidence" value="ECO:0007669"/>
    <property type="project" value="InterPro"/>
</dbReference>
<dbReference type="InterPro" id="IPR019775">
    <property type="entry name" value="WD40_repeat_CS"/>
</dbReference>
<feature type="repeat" description="WD" evidence="3">
    <location>
        <begin position="1015"/>
        <end position="1056"/>
    </location>
</feature>
<evidence type="ECO:0000313" key="6">
    <source>
        <dbReference type="Proteomes" id="UP000310421"/>
    </source>
</evidence>
<feature type="repeat" description="WD" evidence="3">
    <location>
        <begin position="1099"/>
        <end position="1134"/>
    </location>
</feature>
<dbReference type="SUPFAM" id="SSF52540">
    <property type="entry name" value="P-loop containing nucleoside triphosphate hydrolases"/>
    <property type="match status" value="1"/>
</dbReference>
<keyword evidence="2" id="KW-0677">Repeat</keyword>
<evidence type="ECO:0000256" key="1">
    <source>
        <dbReference type="ARBA" id="ARBA00022574"/>
    </source>
</evidence>
<dbReference type="Pfam" id="PF00400">
    <property type="entry name" value="WD40"/>
    <property type="match status" value="7"/>
</dbReference>
<feature type="domain" description="NACHT" evidence="4">
    <location>
        <begin position="390"/>
        <end position="541"/>
    </location>
</feature>
<dbReference type="SUPFAM" id="SSF50978">
    <property type="entry name" value="WD40 repeat-like"/>
    <property type="match status" value="1"/>
</dbReference>
<keyword evidence="1 3" id="KW-0853">WD repeat</keyword>
<dbReference type="InterPro" id="IPR001680">
    <property type="entry name" value="WD40_rpt"/>
</dbReference>